<protein>
    <submittedName>
        <fullName evidence="1">Uncharacterized protein</fullName>
    </submittedName>
</protein>
<sequence>MTASVTTSAEEVGRIRWGKSWDKIDIKVSISREQMCCTMFILSSSLMTSEAFKSVFAAMAEKLLKIADFGLSVHLIAAVSSGASPEKTTDESDRTNLLALSRLRRLVRLSDRPIMSP</sequence>
<comment type="caution">
    <text evidence="1">The sequence shown here is derived from an EMBL/GenBank/DDBJ whole genome shotgun (WGS) entry which is preliminary data.</text>
</comment>
<dbReference type="EMBL" id="CM047587">
    <property type="protein sequence ID" value="KAI9907949.1"/>
    <property type="molecule type" value="Genomic_DNA"/>
</dbReference>
<evidence type="ECO:0000313" key="1">
    <source>
        <dbReference type="EMBL" id="KAI9907949.1"/>
    </source>
</evidence>
<proteinExistence type="predicted"/>
<organism evidence="1 2">
    <name type="scientific">Peronosclerospora sorghi</name>
    <dbReference type="NCBI Taxonomy" id="230839"/>
    <lineage>
        <taxon>Eukaryota</taxon>
        <taxon>Sar</taxon>
        <taxon>Stramenopiles</taxon>
        <taxon>Oomycota</taxon>
        <taxon>Peronosporomycetes</taxon>
        <taxon>Peronosporales</taxon>
        <taxon>Peronosporaceae</taxon>
        <taxon>Peronosclerospora</taxon>
    </lineage>
</organism>
<keyword evidence="2" id="KW-1185">Reference proteome</keyword>
<gene>
    <name evidence="1" type="ORF">PsorP6_003111</name>
</gene>
<evidence type="ECO:0000313" key="2">
    <source>
        <dbReference type="Proteomes" id="UP001163321"/>
    </source>
</evidence>
<name>A0ACC0VNC5_9STRA</name>
<dbReference type="Proteomes" id="UP001163321">
    <property type="component" value="Chromosome 8"/>
</dbReference>
<reference evidence="1 2" key="1">
    <citation type="journal article" date="2022" name="bioRxiv">
        <title>The genome of the oomycete Peronosclerospora sorghi, a cosmopolitan pathogen of maize and sorghum, is inflated with dispersed pseudogenes.</title>
        <authorList>
            <person name="Fletcher K."/>
            <person name="Martin F."/>
            <person name="Isakeit T."/>
            <person name="Cavanaugh K."/>
            <person name="Magill C."/>
            <person name="Michelmore R."/>
        </authorList>
    </citation>
    <scope>NUCLEOTIDE SEQUENCE [LARGE SCALE GENOMIC DNA]</scope>
    <source>
        <strain evidence="1">P6</strain>
    </source>
</reference>
<accession>A0ACC0VNC5</accession>